<dbReference type="Pfam" id="PF03864">
    <property type="entry name" value="Phage_cap_E"/>
    <property type="match status" value="1"/>
</dbReference>
<evidence type="ECO:0000313" key="1">
    <source>
        <dbReference type="EMBL" id="ALJ58077.1"/>
    </source>
</evidence>
<dbReference type="EMBL" id="CP012801">
    <property type="protein sequence ID" value="ALJ58077.1"/>
    <property type="molecule type" value="Genomic_DNA"/>
</dbReference>
<sequence>MYKTLLTPDFSADGRWSSILAEYNRVAADVVSLDSELPLKTRDSIETASGEIPKLGMKLYLTEKQMKDIDAMIAQSLPLNQIVNKIFNDLPRCLEGVWERIEDMFLSELSTGIGLSERNNGTGVRLDVGYYTANKFGVSVLWDDPDTSTPLDDMQKVFDKALEDQNTVTDIWLDDAALKGLYQSKQVRGQYAFDNKVTAQEGVGVPTLDFDKAAQVVKTKWDVTLHRVARKIKTEINGVKKSHSPWQQGMVVFTCDEKLGSLVWTNTAETTRRVAGVEYQVADEFILLSKYSKNDPLREFTSSQAMVVPIINNVDRIYTLDSKTVQA</sequence>
<accession>A0A0P0G7B6</accession>
<proteinExistence type="predicted"/>
<dbReference type="InterPro" id="IPR005564">
    <property type="entry name" value="Major_capsid_GpE"/>
</dbReference>
<dbReference type="KEGG" id="bcel:BcellWH2_00814"/>
<dbReference type="PATRIC" id="fig|246787.4.peg.840"/>
<protein>
    <recommendedName>
        <fullName evidence="3">Major capsid protein E</fullName>
    </recommendedName>
</protein>
<dbReference type="Proteomes" id="UP000061809">
    <property type="component" value="Chromosome"/>
</dbReference>
<dbReference type="AlphaFoldDB" id="A0A0P0G7B6"/>
<name>A0A0P0G7B6_9BACE</name>
<evidence type="ECO:0000313" key="2">
    <source>
        <dbReference type="Proteomes" id="UP000061809"/>
    </source>
</evidence>
<reference evidence="1 2" key="1">
    <citation type="journal article" date="2015" name="Science">
        <title>Genetic determinants of in vivo fitness and diet responsiveness in multiple human gut Bacteroides.</title>
        <authorList>
            <person name="Wu M."/>
            <person name="McNulty N.P."/>
            <person name="Rodionov D.A."/>
            <person name="Khoroshkin M.S."/>
            <person name="Griffin N.W."/>
            <person name="Cheng J."/>
            <person name="Latreille P."/>
            <person name="Kerstetter R.A."/>
            <person name="Terrapon N."/>
            <person name="Henrissat B."/>
            <person name="Osterman A.L."/>
            <person name="Gordon J.I."/>
        </authorList>
    </citation>
    <scope>NUCLEOTIDE SEQUENCE [LARGE SCALE GENOMIC DNA]</scope>
    <source>
        <strain evidence="1 2">WH2</strain>
    </source>
</reference>
<gene>
    <name evidence="1" type="ORF">BcellWH2_00814</name>
</gene>
<organism evidence="1 2">
    <name type="scientific">Bacteroides cellulosilyticus</name>
    <dbReference type="NCBI Taxonomy" id="246787"/>
    <lineage>
        <taxon>Bacteria</taxon>
        <taxon>Pseudomonadati</taxon>
        <taxon>Bacteroidota</taxon>
        <taxon>Bacteroidia</taxon>
        <taxon>Bacteroidales</taxon>
        <taxon>Bacteroidaceae</taxon>
        <taxon>Bacteroides</taxon>
    </lineage>
</organism>
<evidence type="ECO:0008006" key="3">
    <source>
        <dbReference type="Google" id="ProtNLM"/>
    </source>
</evidence>